<feature type="signal peptide" evidence="1">
    <location>
        <begin position="1"/>
        <end position="25"/>
    </location>
</feature>
<evidence type="ECO:0000313" key="2">
    <source>
        <dbReference type="EMBL" id="CAH1990269.1"/>
    </source>
</evidence>
<dbReference type="AlphaFoldDB" id="A0A9P0L3W5"/>
<keyword evidence="3" id="KW-1185">Reference proteome</keyword>
<keyword evidence="1" id="KW-0732">Signal</keyword>
<proteinExistence type="predicted"/>
<organism evidence="2 3">
    <name type="scientific">Acanthoscelides obtectus</name>
    <name type="common">Bean weevil</name>
    <name type="synonym">Bruchus obtectus</name>
    <dbReference type="NCBI Taxonomy" id="200917"/>
    <lineage>
        <taxon>Eukaryota</taxon>
        <taxon>Metazoa</taxon>
        <taxon>Ecdysozoa</taxon>
        <taxon>Arthropoda</taxon>
        <taxon>Hexapoda</taxon>
        <taxon>Insecta</taxon>
        <taxon>Pterygota</taxon>
        <taxon>Neoptera</taxon>
        <taxon>Endopterygota</taxon>
        <taxon>Coleoptera</taxon>
        <taxon>Polyphaga</taxon>
        <taxon>Cucujiformia</taxon>
        <taxon>Chrysomeloidea</taxon>
        <taxon>Chrysomelidae</taxon>
        <taxon>Bruchinae</taxon>
        <taxon>Bruchini</taxon>
        <taxon>Acanthoscelides</taxon>
    </lineage>
</organism>
<reference evidence="2" key="1">
    <citation type="submission" date="2022-03" db="EMBL/GenBank/DDBJ databases">
        <authorList>
            <person name="Sayadi A."/>
        </authorList>
    </citation>
    <scope>NUCLEOTIDE SEQUENCE</scope>
</reference>
<dbReference type="Proteomes" id="UP001152888">
    <property type="component" value="Unassembled WGS sequence"/>
</dbReference>
<comment type="caution">
    <text evidence="2">The sequence shown here is derived from an EMBL/GenBank/DDBJ whole genome shotgun (WGS) entry which is preliminary data.</text>
</comment>
<protein>
    <submittedName>
        <fullName evidence="2">Uncharacterized protein</fullName>
    </submittedName>
</protein>
<accession>A0A9P0L3W5</accession>
<evidence type="ECO:0000313" key="3">
    <source>
        <dbReference type="Proteomes" id="UP001152888"/>
    </source>
</evidence>
<dbReference type="EMBL" id="CAKOFQ010007083">
    <property type="protein sequence ID" value="CAH1990269.1"/>
    <property type="molecule type" value="Genomic_DNA"/>
</dbReference>
<sequence length="59" mass="6796">MGFLEHLANIFAIPLQHLFVHLTLGYTYQYQCPTHSFNEMRDCLSKNLTCALGLHCNIL</sequence>
<gene>
    <name evidence="2" type="ORF">ACAOBT_LOCUS19555</name>
</gene>
<evidence type="ECO:0000256" key="1">
    <source>
        <dbReference type="SAM" id="SignalP"/>
    </source>
</evidence>
<feature type="chain" id="PRO_5040416022" evidence="1">
    <location>
        <begin position="26"/>
        <end position="59"/>
    </location>
</feature>
<name>A0A9P0L3W5_ACAOB</name>